<evidence type="ECO:0000256" key="6">
    <source>
        <dbReference type="ARBA" id="ARBA00023136"/>
    </source>
</evidence>
<keyword evidence="12" id="KW-1185">Reference proteome</keyword>
<reference evidence="13" key="1">
    <citation type="submission" date="2025-08" db="UniProtKB">
        <authorList>
            <consortium name="RefSeq"/>
        </authorList>
    </citation>
    <scope>IDENTIFICATION</scope>
</reference>
<dbReference type="SUPFAM" id="SSF56436">
    <property type="entry name" value="C-type lectin-like"/>
    <property type="match status" value="1"/>
</dbReference>
<name>A0A2Y9RXK8_TRIMA</name>
<dbReference type="PANTHER" id="PTHR22800">
    <property type="entry name" value="C-TYPE LECTIN PROTEINS"/>
    <property type="match status" value="1"/>
</dbReference>
<evidence type="ECO:0000256" key="1">
    <source>
        <dbReference type="ARBA" id="ARBA00004606"/>
    </source>
</evidence>
<gene>
    <name evidence="13" type="primary">LOC101351368</name>
</gene>
<dbReference type="InterPro" id="IPR050919">
    <property type="entry name" value="NKG2/CD94_NK_receptors"/>
</dbReference>
<keyword evidence="6 10" id="KW-0472">Membrane</keyword>
<evidence type="ECO:0000256" key="10">
    <source>
        <dbReference type="SAM" id="Phobius"/>
    </source>
</evidence>
<keyword evidence="2 10" id="KW-0812">Transmembrane</keyword>
<dbReference type="Gene3D" id="3.10.100.10">
    <property type="entry name" value="Mannose-Binding Protein A, subunit A"/>
    <property type="match status" value="1"/>
</dbReference>
<dbReference type="GO" id="GO:0002223">
    <property type="term" value="P:stimulatory C-type lectin receptor signaling pathway"/>
    <property type="evidence" value="ECO:0007669"/>
    <property type="project" value="TreeGrafter"/>
</dbReference>
<dbReference type="GO" id="GO:0045954">
    <property type="term" value="P:positive regulation of natural killer cell mediated cytotoxicity"/>
    <property type="evidence" value="ECO:0007669"/>
    <property type="project" value="TreeGrafter"/>
</dbReference>
<proteinExistence type="predicted"/>
<evidence type="ECO:0000256" key="4">
    <source>
        <dbReference type="ARBA" id="ARBA00022968"/>
    </source>
</evidence>
<evidence type="ECO:0000256" key="2">
    <source>
        <dbReference type="ARBA" id="ARBA00022692"/>
    </source>
</evidence>
<evidence type="ECO:0000313" key="13">
    <source>
        <dbReference type="RefSeq" id="XP_023596408.1"/>
    </source>
</evidence>
<dbReference type="AlphaFoldDB" id="A0A2Y9RXK8"/>
<protein>
    <recommendedName>
        <fullName evidence="8">Natural killer cells antigen CD94</fullName>
    </recommendedName>
    <alternativeName>
        <fullName evidence="9">Killer cell lectin-like receptor subfamily D member 1</fullName>
    </alternativeName>
</protein>
<organism evidence="12 13">
    <name type="scientific">Trichechus manatus latirostris</name>
    <name type="common">Florida manatee</name>
    <dbReference type="NCBI Taxonomy" id="127582"/>
    <lineage>
        <taxon>Eukaryota</taxon>
        <taxon>Metazoa</taxon>
        <taxon>Chordata</taxon>
        <taxon>Craniata</taxon>
        <taxon>Vertebrata</taxon>
        <taxon>Euteleostomi</taxon>
        <taxon>Mammalia</taxon>
        <taxon>Eutheria</taxon>
        <taxon>Afrotheria</taxon>
        <taxon>Sirenia</taxon>
        <taxon>Trichechidae</taxon>
        <taxon>Trichechus</taxon>
    </lineage>
</organism>
<dbReference type="InterPro" id="IPR033992">
    <property type="entry name" value="NKR-like_CTLD"/>
</dbReference>
<dbReference type="STRING" id="127582.A0A2Y9RXK8"/>
<dbReference type="InParanoid" id="A0A2Y9RXK8"/>
<dbReference type="RefSeq" id="XP_023596408.1">
    <property type="nucleotide sequence ID" value="XM_023740640.1"/>
</dbReference>
<sequence length="196" mass="22298">MSVVTPLANALTHSFTSTEFDECRVFQTTPWRLISAILGVVCLLLMATLGILIESVIKPFSKTGPTKGLQEDSDCCSCPEKWIGYQCSCYFISNQRKTWAESRNSCASQNSSLLWLKNRDELDFLKSKPRYYWIGLSYNETRGAWVWEDGSALSRDLFSISQLSNPKNCISYRQSGETLSEKCEAKNRYICQQQPI</sequence>
<accession>A0A2Y9RXK8</accession>
<keyword evidence="4" id="KW-0735">Signal-anchor</keyword>
<dbReference type="GeneID" id="101351368"/>
<keyword evidence="5 10" id="KW-1133">Transmembrane helix</keyword>
<evidence type="ECO:0000256" key="5">
    <source>
        <dbReference type="ARBA" id="ARBA00022989"/>
    </source>
</evidence>
<dbReference type="InterPro" id="IPR016186">
    <property type="entry name" value="C-type_lectin-like/link_sf"/>
</dbReference>
<dbReference type="KEGG" id="tmu:101351368"/>
<evidence type="ECO:0000256" key="3">
    <source>
        <dbReference type="ARBA" id="ARBA00022734"/>
    </source>
</evidence>
<feature type="domain" description="C-type lectin" evidence="11">
    <location>
        <begin position="85"/>
        <end position="192"/>
    </location>
</feature>
<dbReference type="GO" id="GO:0030246">
    <property type="term" value="F:carbohydrate binding"/>
    <property type="evidence" value="ECO:0007669"/>
    <property type="project" value="UniProtKB-KW"/>
</dbReference>
<dbReference type="CDD" id="cd03593">
    <property type="entry name" value="CLECT_NK_receptors_like"/>
    <property type="match status" value="1"/>
</dbReference>
<keyword evidence="7" id="KW-0325">Glycoprotein</keyword>
<comment type="subcellular location">
    <subcellularLocation>
        <location evidence="1">Membrane</location>
        <topology evidence="1">Single-pass type II membrane protein</topology>
    </subcellularLocation>
</comment>
<evidence type="ECO:0000256" key="9">
    <source>
        <dbReference type="ARBA" id="ARBA00041489"/>
    </source>
</evidence>
<dbReference type="InterPro" id="IPR016187">
    <property type="entry name" value="CTDL_fold"/>
</dbReference>
<dbReference type="PROSITE" id="PS50041">
    <property type="entry name" value="C_TYPE_LECTIN_2"/>
    <property type="match status" value="1"/>
</dbReference>
<evidence type="ECO:0000256" key="7">
    <source>
        <dbReference type="ARBA" id="ARBA00023180"/>
    </source>
</evidence>
<dbReference type="Proteomes" id="UP000248480">
    <property type="component" value="Unplaced"/>
</dbReference>
<dbReference type="Pfam" id="PF00059">
    <property type="entry name" value="Lectin_C"/>
    <property type="match status" value="1"/>
</dbReference>
<evidence type="ECO:0000256" key="8">
    <source>
        <dbReference type="ARBA" id="ARBA00041193"/>
    </source>
</evidence>
<keyword evidence="3" id="KW-0430">Lectin</keyword>
<evidence type="ECO:0000259" key="11">
    <source>
        <dbReference type="PROSITE" id="PS50041"/>
    </source>
</evidence>
<feature type="transmembrane region" description="Helical" evidence="10">
    <location>
        <begin position="33"/>
        <end position="53"/>
    </location>
</feature>
<dbReference type="GO" id="GO:0016020">
    <property type="term" value="C:membrane"/>
    <property type="evidence" value="ECO:0007669"/>
    <property type="project" value="UniProtKB-SubCell"/>
</dbReference>
<dbReference type="PANTHER" id="PTHR22800:SF252">
    <property type="entry name" value="NATURAL KILLER CELLS ANTIGEN CD94"/>
    <property type="match status" value="1"/>
</dbReference>
<dbReference type="SMART" id="SM00034">
    <property type="entry name" value="CLECT"/>
    <property type="match status" value="1"/>
</dbReference>
<dbReference type="InterPro" id="IPR001304">
    <property type="entry name" value="C-type_lectin-like"/>
</dbReference>
<evidence type="ECO:0000313" key="12">
    <source>
        <dbReference type="Proteomes" id="UP000248480"/>
    </source>
</evidence>